<dbReference type="InterPro" id="IPR016102">
    <property type="entry name" value="Succinyl-CoA_synth-like"/>
</dbReference>
<dbReference type="EMBL" id="BARS01055299">
    <property type="protein sequence ID" value="GAG44340.1"/>
    <property type="molecule type" value="Genomic_DNA"/>
</dbReference>
<comment type="caution">
    <text evidence="1">The sequence shown here is derived from an EMBL/GenBank/DDBJ whole genome shotgun (WGS) entry which is preliminary data.</text>
</comment>
<feature type="non-terminal residue" evidence="1">
    <location>
        <position position="1"/>
    </location>
</feature>
<accession>X0XMD5</accession>
<proteinExistence type="predicted"/>
<dbReference type="AlphaFoldDB" id="X0XMD5"/>
<evidence type="ECO:0000313" key="1">
    <source>
        <dbReference type="EMBL" id="GAG44340.1"/>
    </source>
</evidence>
<dbReference type="SUPFAM" id="SSF52210">
    <property type="entry name" value="Succinyl-CoA synthetase domains"/>
    <property type="match status" value="1"/>
</dbReference>
<dbReference type="Gene3D" id="3.40.50.261">
    <property type="entry name" value="Succinyl-CoA synthetase domains"/>
    <property type="match status" value="1"/>
</dbReference>
<sequence>LLQHVVERFIQIGGQTPKPMAVVLGPADSPEERRWRVVMEAHQKLASAGLPVYPNIERAARAMGAFVRYHQERQEKGSG</sequence>
<name>X0XMD5_9ZZZZ</name>
<protein>
    <submittedName>
        <fullName evidence="1">Uncharacterized protein</fullName>
    </submittedName>
</protein>
<organism evidence="1">
    <name type="scientific">marine sediment metagenome</name>
    <dbReference type="NCBI Taxonomy" id="412755"/>
    <lineage>
        <taxon>unclassified sequences</taxon>
        <taxon>metagenomes</taxon>
        <taxon>ecological metagenomes</taxon>
    </lineage>
</organism>
<gene>
    <name evidence="1" type="ORF">S01H1_81675</name>
</gene>
<reference evidence="1" key="1">
    <citation type="journal article" date="2014" name="Front. Microbiol.">
        <title>High frequency of phylogenetically diverse reductive dehalogenase-homologous genes in deep subseafloor sedimentary metagenomes.</title>
        <authorList>
            <person name="Kawai M."/>
            <person name="Futagami T."/>
            <person name="Toyoda A."/>
            <person name="Takaki Y."/>
            <person name="Nishi S."/>
            <person name="Hori S."/>
            <person name="Arai W."/>
            <person name="Tsubouchi T."/>
            <person name="Morono Y."/>
            <person name="Uchiyama I."/>
            <person name="Ito T."/>
            <person name="Fujiyama A."/>
            <person name="Inagaki F."/>
            <person name="Takami H."/>
        </authorList>
    </citation>
    <scope>NUCLEOTIDE SEQUENCE</scope>
    <source>
        <strain evidence="1">Expedition CK06-06</strain>
    </source>
</reference>